<evidence type="ECO:0000313" key="3">
    <source>
        <dbReference type="Proteomes" id="UP000254387"/>
    </source>
</evidence>
<dbReference type="AlphaFoldDB" id="A0A377ZTM9"/>
<sequence>MSPEDFIRRHIIAALVGEGFPESVARGGAEYGLDYYRRSSQASRKGAIFDDCLFRARQWSIAQTTCAERKATKKKPGRAKGAQPGLF</sequence>
<dbReference type="EMBL" id="UGMN01000004">
    <property type="protein sequence ID" value="STU84799.1"/>
    <property type="molecule type" value="Genomic_DNA"/>
</dbReference>
<gene>
    <name evidence="2" type="ORF">NCTC5053_00673</name>
</gene>
<feature type="region of interest" description="Disordered" evidence="1">
    <location>
        <begin position="66"/>
        <end position="87"/>
    </location>
</feature>
<protein>
    <submittedName>
        <fullName evidence="2">Uncharacterized protein</fullName>
    </submittedName>
</protein>
<accession>A0A377ZTM9</accession>
<name>A0A377ZTM9_KLEPN</name>
<evidence type="ECO:0000313" key="2">
    <source>
        <dbReference type="EMBL" id="STU84799.1"/>
    </source>
</evidence>
<proteinExistence type="predicted"/>
<evidence type="ECO:0000256" key="1">
    <source>
        <dbReference type="SAM" id="MobiDB-lite"/>
    </source>
</evidence>
<organism evidence="2 3">
    <name type="scientific">Klebsiella pneumoniae</name>
    <dbReference type="NCBI Taxonomy" id="573"/>
    <lineage>
        <taxon>Bacteria</taxon>
        <taxon>Pseudomonadati</taxon>
        <taxon>Pseudomonadota</taxon>
        <taxon>Gammaproteobacteria</taxon>
        <taxon>Enterobacterales</taxon>
        <taxon>Enterobacteriaceae</taxon>
        <taxon>Klebsiella/Raoultella group</taxon>
        <taxon>Klebsiella</taxon>
        <taxon>Klebsiella pneumoniae complex</taxon>
    </lineage>
</organism>
<reference evidence="2 3" key="1">
    <citation type="submission" date="2018-06" db="EMBL/GenBank/DDBJ databases">
        <authorList>
            <consortium name="Pathogen Informatics"/>
            <person name="Doyle S."/>
        </authorList>
    </citation>
    <scope>NUCLEOTIDE SEQUENCE [LARGE SCALE GENOMIC DNA]</scope>
    <source>
        <strain evidence="2 3">NCTC5053</strain>
    </source>
</reference>
<dbReference type="Proteomes" id="UP000254387">
    <property type="component" value="Unassembled WGS sequence"/>
</dbReference>